<dbReference type="GO" id="GO:0032196">
    <property type="term" value="P:transposition"/>
    <property type="evidence" value="ECO:0007669"/>
    <property type="project" value="TreeGrafter"/>
</dbReference>
<dbReference type="PROSITE" id="PS50994">
    <property type="entry name" value="INTEGRASE"/>
    <property type="match status" value="1"/>
</dbReference>
<dbReference type="Gene3D" id="3.30.420.10">
    <property type="entry name" value="Ribonuclease H-like superfamily/Ribonuclease H"/>
    <property type="match status" value="1"/>
</dbReference>
<keyword evidence="5" id="KW-1185">Reference proteome</keyword>
<dbReference type="PANTHER" id="PTHR10948">
    <property type="entry name" value="TRANSPOSASE"/>
    <property type="match status" value="1"/>
</dbReference>
<evidence type="ECO:0000313" key="4">
    <source>
        <dbReference type="EMBL" id="KGM46485.1"/>
    </source>
</evidence>
<dbReference type="InterPro" id="IPR036397">
    <property type="entry name" value="RNaseH_sf"/>
</dbReference>
<sequence>MAHTELDLRERRTIEDMLNAKMPVSKIAAEIGRHRSTVYREIKRNRFEDDELPYLSGYYGMNAQKYASDRRARRRKLIRLVDLRSHVIAQLKIGWTPEQIAGRLGFDGQPVRVSHETIYAYVYSAEGQSEQLARHLPCRRKKRQPRYARRPRGQVFPPDRSIHERPDYVKTRETFGEWEGDLMIFERSQGTMNVASLVERKTRFAVLFRNNDRSSTHFINKLMDVMEPLPQPARRSITFDRGFEFRAWRKLKSGIGTDSWFCDPQAPWQKGSVENLNKRARRYLPRDTQLAALSNRNMKAICDRLNGTPRKCLGWRTPTEAFREEMMKLR</sequence>
<dbReference type="OrthoDB" id="9803231at2"/>
<accession>A0A0A0E8H9</accession>
<dbReference type="GO" id="GO:0004803">
    <property type="term" value="F:transposase activity"/>
    <property type="evidence" value="ECO:0007669"/>
    <property type="project" value="TreeGrafter"/>
</dbReference>
<evidence type="ECO:0000313" key="5">
    <source>
        <dbReference type="Proteomes" id="UP000030004"/>
    </source>
</evidence>
<comment type="caution">
    <text evidence="4">The sequence shown here is derived from an EMBL/GenBank/DDBJ whole genome shotgun (WGS) entry which is preliminary data.</text>
</comment>
<dbReference type="EMBL" id="AQQX01000044">
    <property type="protein sequence ID" value="KGM46485.1"/>
    <property type="molecule type" value="Genomic_DNA"/>
</dbReference>
<reference evidence="4 5" key="1">
    <citation type="journal article" date="2015" name="Antonie Van Leeuwenhoek">
        <title>Pseudooceanicola atlanticus gen. nov. sp. nov., isolated from surface seawater of the Atlantic Ocean and reclassification of Oceanicola batsensis, Oceanicola marinus, Oceanicola nitratireducens, Oceanicola nanhaiensis, Oceanicola antarcticus and Oceanicola flagellatus, as Pseudooceanicola batsensis comb. nov., Pseudooceanicola marinus comb. nov., Pseudooceanicola nitratireducens comb. nov., Pseudooceanicola nanhaiensis comb. nov., Pseudooceanicola antarcticus comb. nov., and Pseudooceanicola flagellatus comb. nov.</title>
        <authorList>
            <person name="Lai Q."/>
            <person name="Li G."/>
            <person name="Liu X."/>
            <person name="Du Y."/>
            <person name="Sun F."/>
            <person name="Shao Z."/>
        </authorList>
    </citation>
    <scope>NUCLEOTIDE SEQUENCE [LARGE SCALE GENOMIC DNA]</scope>
    <source>
        <strain evidence="4 5">22II-s11g</strain>
    </source>
</reference>
<dbReference type="GO" id="GO:0006310">
    <property type="term" value="P:DNA recombination"/>
    <property type="evidence" value="ECO:0007669"/>
    <property type="project" value="UniProtKB-KW"/>
</dbReference>
<evidence type="ECO:0000256" key="2">
    <source>
        <dbReference type="SAM" id="MobiDB-lite"/>
    </source>
</evidence>
<dbReference type="InterPro" id="IPR025246">
    <property type="entry name" value="IS30-like_HTH"/>
</dbReference>
<gene>
    <name evidence="4" type="ORF">ATO9_23660</name>
</gene>
<name>A0A0A0E8H9_9RHOB</name>
<evidence type="ECO:0000259" key="3">
    <source>
        <dbReference type="PROSITE" id="PS50994"/>
    </source>
</evidence>
<dbReference type="SUPFAM" id="SSF53098">
    <property type="entry name" value="Ribonuclease H-like"/>
    <property type="match status" value="1"/>
</dbReference>
<dbReference type="NCBIfam" id="NF033563">
    <property type="entry name" value="transpos_IS30"/>
    <property type="match status" value="1"/>
</dbReference>
<dbReference type="InterPro" id="IPR001584">
    <property type="entry name" value="Integrase_cat-core"/>
</dbReference>
<dbReference type="Pfam" id="PF13936">
    <property type="entry name" value="HTH_38"/>
    <property type="match status" value="1"/>
</dbReference>
<proteinExistence type="predicted"/>
<keyword evidence="1" id="KW-0233">DNA recombination</keyword>
<feature type="domain" description="Integrase catalytic" evidence="3">
    <location>
        <begin position="162"/>
        <end position="326"/>
    </location>
</feature>
<dbReference type="Proteomes" id="UP000030004">
    <property type="component" value="Unassembled WGS sequence"/>
</dbReference>
<evidence type="ECO:0000256" key="1">
    <source>
        <dbReference type="ARBA" id="ARBA00023172"/>
    </source>
</evidence>
<dbReference type="Gene3D" id="1.10.10.60">
    <property type="entry name" value="Homeodomain-like"/>
    <property type="match status" value="1"/>
</dbReference>
<dbReference type="eggNOG" id="COG2826">
    <property type="taxonomic scope" value="Bacteria"/>
</dbReference>
<dbReference type="InterPro" id="IPR051917">
    <property type="entry name" value="Transposase-Integrase"/>
</dbReference>
<dbReference type="GO" id="GO:0003676">
    <property type="term" value="F:nucleic acid binding"/>
    <property type="evidence" value="ECO:0007669"/>
    <property type="project" value="InterPro"/>
</dbReference>
<organism evidence="4 5">
    <name type="scientific">Pseudooceanicola atlanticus</name>
    <dbReference type="NCBI Taxonomy" id="1461694"/>
    <lineage>
        <taxon>Bacteria</taxon>
        <taxon>Pseudomonadati</taxon>
        <taxon>Pseudomonadota</taxon>
        <taxon>Alphaproteobacteria</taxon>
        <taxon>Rhodobacterales</taxon>
        <taxon>Paracoccaceae</taxon>
        <taxon>Pseudooceanicola</taxon>
    </lineage>
</organism>
<dbReference type="RefSeq" id="WP_043755257.1">
    <property type="nucleotide sequence ID" value="NZ_AQQX01000044.1"/>
</dbReference>
<dbReference type="GO" id="GO:0015074">
    <property type="term" value="P:DNA integration"/>
    <property type="evidence" value="ECO:0007669"/>
    <property type="project" value="InterPro"/>
</dbReference>
<protein>
    <submittedName>
        <fullName evidence="4">Transposase</fullName>
    </submittedName>
</protein>
<dbReference type="GO" id="GO:0005829">
    <property type="term" value="C:cytosol"/>
    <property type="evidence" value="ECO:0007669"/>
    <property type="project" value="TreeGrafter"/>
</dbReference>
<dbReference type="InterPro" id="IPR012337">
    <property type="entry name" value="RNaseH-like_sf"/>
</dbReference>
<feature type="compositionally biased region" description="Basic residues" evidence="2">
    <location>
        <begin position="143"/>
        <end position="152"/>
    </location>
</feature>
<dbReference type="InterPro" id="IPR053392">
    <property type="entry name" value="Transposase_IS30-like"/>
</dbReference>
<feature type="region of interest" description="Disordered" evidence="2">
    <location>
        <begin position="143"/>
        <end position="162"/>
    </location>
</feature>
<dbReference type="AlphaFoldDB" id="A0A0A0E8H9"/>
<dbReference type="PANTHER" id="PTHR10948:SF23">
    <property type="entry name" value="TRANSPOSASE INSI FOR INSERTION SEQUENCE ELEMENT IS30A-RELATED"/>
    <property type="match status" value="1"/>
</dbReference>